<dbReference type="GeneID" id="17355024"/>
<dbReference type="STRING" id="554065.E1ZFA5"/>
<dbReference type="RefSeq" id="XP_005847738.1">
    <property type="nucleotide sequence ID" value="XM_005847676.1"/>
</dbReference>
<dbReference type="eggNOG" id="KOG1211">
    <property type="taxonomic scope" value="Eukaryota"/>
</dbReference>
<name>E1ZFA5_CHLVA</name>
<dbReference type="OrthoDB" id="196847at2759"/>
<dbReference type="OMA" id="ICEPYAM"/>
<dbReference type="Gene3D" id="3.10.490.10">
    <property type="entry name" value="Gamma-glutamyl cyclotransferase-like"/>
    <property type="match status" value="1"/>
</dbReference>
<dbReference type="EMBL" id="GL433844">
    <property type="protein sequence ID" value="EFN55636.1"/>
    <property type="molecule type" value="Genomic_DNA"/>
</dbReference>
<feature type="domain" description="Allophanate hydrolase C-terminal" evidence="1">
    <location>
        <begin position="17"/>
        <end position="141"/>
    </location>
</feature>
<evidence type="ECO:0000313" key="2">
    <source>
        <dbReference type="EMBL" id="EFN55636.1"/>
    </source>
</evidence>
<keyword evidence="3" id="KW-1185">Reference proteome</keyword>
<dbReference type="AlphaFoldDB" id="E1ZFA5"/>
<protein>
    <recommendedName>
        <fullName evidence="1">Allophanate hydrolase C-terminal domain-containing protein</fullName>
    </recommendedName>
</protein>
<gene>
    <name evidence="2" type="ORF">CHLNCDRAFT_133814</name>
</gene>
<dbReference type="Proteomes" id="UP000008141">
    <property type="component" value="Unassembled WGS sequence"/>
</dbReference>
<sequence>MAAAAAGRMAARASTLQLAVCGLHLRGQPLNWQLTDLQSKFVRECKLIAFTDAAGKTKPGMVTVTDGSGAAVHLEVWEMPIENFGHFMLQVPPPLGIGTVKLGDGGSVKGFICEGWVAESCKAGASNTEDITHLGSWLKYIERQQQP</sequence>
<dbReference type="InterPro" id="IPR053844">
    <property type="entry name" value="AH_C"/>
</dbReference>
<accession>E1ZFA5</accession>
<organism evidence="3">
    <name type="scientific">Chlorella variabilis</name>
    <name type="common">Green alga</name>
    <dbReference type="NCBI Taxonomy" id="554065"/>
    <lineage>
        <taxon>Eukaryota</taxon>
        <taxon>Viridiplantae</taxon>
        <taxon>Chlorophyta</taxon>
        <taxon>core chlorophytes</taxon>
        <taxon>Trebouxiophyceae</taxon>
        <taxon>Chlorellales</taxon>
        <taxon>Chlorellaceae</taxon>
        <taxon>Chlorella clade</taxon>
        <taxon>Chlorella</taxon>
    </lineage>
</organism>
<dbReference type="InParanoid" id="E1ZFA5"/>
<reference evidence="2 3" key="1">
    <citation type="journal article" date="2010" name="Plant Cell">
        <title>The Chlorella variabilis NC64A genome reveals adaptation to photosymbiosis, coevolution with viruses, and cryptic sex.</title>
        <authorList>
            <person name="Blanc G."/>
            <person name="Duncan G."/>
            <person name="Agarkova I."/>
            <person name="Borodovsky M."/>
            <person name="Gurnon J."/>
            <person name="Kuo A."/>
            <person name="Lindquist E."/>
            <person name="Lucas S."/>
            <person name="Pangilinan J."/>
            <person name="Polle J."/>
            <person name="Salamov A."/>
            <person name="Terry A."/>
            <person name="Yamada T."/>
            <person name="Dunigan D.D."/>
            <person name="Grigoriev I.V."/>
            <person name="Claverie J.M."/>
            <person name="Van Etten J.L."/>
        </authorList>
    </citation>
    <scope>NUCLEOTIDE SEQUENCE [LARGE SCALE GENOMIC DNA]</scope>
    <source>
        <strain evidence="2 3">NC64A</strain>
    </source>
</reference>
<proteinExistence type="predicted"/>
<evidence type="ECO:0000259" key="1">
    <source>
        <dbReference type="Pfam" id="PF21986"/>
    </source>
</evidence>
<evidence type="ECO:0000313" key="3">
    <source>
        <dbReference type="Proteomes" id="UP000008141"/>
    </source>
</evidence>
<dbReference type="Pfam" id="PF21986">
    <property type="entry name" value="AH_C"/>
    <property type="match status" value="1"/>
</dbReference>
<dbReference type="KEGG" id="cvr:CHLNCDRAFT_133814"/>